<protein>
    <recommendedName>
        <fullName evidence="4">DUF5671 domain-containing protein</fullName>
    </recommendedName>
</protein>
<dbReference type="PATRIC" id="fig|1330330.3.peg.1539"/>
<gene>
    <name evidence="2" type="ORF">IX53_07605</name>
</gene>
<dbReference type="Proteomes" id="UP000035159">
    <property type="component" value="Chromosome"/>
</dbReference>
<dbReference type="AlphaFoldDB" id="A0A0G2Z814"/>
<evidence type="ECO:0008006" key="4">
    <source>
        <dbReference type="Google" id="ProtNLM"/>
    </source>
</evidence>
<accession>A0A0G2Z814</accession>
<keyword evidence="3" id="KW-1185">Reference proteome</keyword>
<sequence>MKFSTKKIYAYFVSLITLIMLITALWSFASAVIDFFIPSDYSIRVPYSEALPEETQQKTIKSEVSKRESLKDILQSLLRIGIILPFYLFHWKLAKKAEEH</sequence>
<dbReference type="OrthoDB" id="9869551at2"/>
<dbReference type="STRING" id="1330330.IX53_07605"/>
<keyword evidence="1" id="KW-0812">Transmembrane</keyword>
<keyword evidence="1" id="KW-0472">Membrane</keyword>
<evidence type="ECO:0000256" key="1">
    <source>
        <dbReference type="SAM" id="Phobius"/>
    </source>
</evidence>
<dbReference type="KEGG" id="kpf:IX53_07605"/>
<evidence type="ECO:0000313" key="3">
    <source>
        <dbReference type="Proteomes" id="UP000035159"/>
    </source>
</evidence>
<dbReference type="RefSeq" id="WP_047754837.1">
    <property type="nucleotide sequence ID" value="NZ_CAJUHA010000017.1"/>
</dbReference>
<feature type="transmembrane region" description="Helical" evidence="1">
    <location>
        <begin position="12"/>
        <end position="37"/>
    </location>
</feature>
<evidence type="ECO:0000313" key="2">
    <source>
        <dbReference type="EMBL" id="AKI97702.1"/>
    </source>
</evidence>
<proteinExistence type="predicted"/>
<dbReference type="EMBL" id="CP011232">
    <property type="protein sequence ID" value="AKI97702.1"/>
    <property type="molecule type" value="Genomic_DNA"/>
</dbReference>
<name>A0A0G2Z814_9BACT</name>
<keyword evidence="1" id="KW-1133">Transmembrane helix</keyword>
<reference evidence="2 3" key="1">
    <citation type="submission" date="2015-04" db="EMBL/GenBank/DDBJ databases">
        <title>Complete Genome Sequence of Kosmotoga pacifica SLHLJ1.</title>
        <authorList>
            <person name="Jiang L.J."/>
            <person name="Shao Z.Z."/>
            <person name="Jebbar M."/>
        </authorList>
    </citation>
    <scope>NUCLEOTIDE SEQUENCE [LARGE SCALE GENOMIC DNA]</scope>
    <source>
        <strain evidence="2 3">SLHLJ1</strain>
    </source>
</reference>
<organism evidence="2 3">
    <name type="scientific">Kosmotoga pacifica</name>
    <dbReference type="NCBI Taxonomy" id="1330330"/>
    <lineage>
        <taxon>Bacteria</taxon>
        <taxon>Thermotogati</taxon>
        <taxon>Thermotogota</taxon>
        <taxon>Thermotogae</taxon>
        <taxon>Kosmotogales</taxon>
        <taxon>Kosmotogaceae</taxon>
        <taxon>Kosmotoga</taxon>
    </lineage>
</organism>